<organism evidence="10 11">
    <name type="scientific">Anaeromyces robustus</name>
    <dbReference type="NCBI Taxonomy" id="1754192"/>
    <lineage>
        <taxon>Eukaryota</taxon>
        <taxon>Fungi</taxon>
        <taxon>Fungi incertae sedis</taxon>
        <taxon>Chytridiomycota</taxon>
        <taxon>Chytridiomycota incertae sedis</taxon>
        <taxon>Neocallimastigomycetes</taxon>
        <taxon>Neocallimastigales</taxon>
        <taxon>Neocallimastigaceae</taxon>
        <taxon>Anaeromyces</taxon>
    </lineage>
</organism>
<dbReference type="OrthoDB" id="361242at2759"/>
<protein>
    <recommendedName>
        <fullName evidence="7">Non-structural maintenance of chromosomes element 4</fullName>
    </recommendedName>
</protein>
<dbReference type="GO" id="GO:0099115">
    <property type="term" value="C:chromosome, subtelomeric region"/>
    <property type="evidence" value="ECO:0007669"/>
    <property type="project" value="EnsemblFungi"/>
</dbReference>
<keyword evidence="11" id="KW-1185">Reference proteome</keyword>
<evidence type="ECO:0000256" key="2">
    <source>
        <dbReference type="ARBA" id="ARBA00008997"/>
    </source>
</evidence>
<evidence type="ECO:0000256" key="5">
    <source>
        <dbReference type="ARBA" id="ARBA00023204"/>
    </source>
</evidence>
<dbReference type="InterPro" id="IPR027786">
    <property type="entry name" value="Nse4/EID"/>
</dbReference>
<dbReference type="GO" id="GO:0006310">
    <property type="term" value="P:DNA recombination"/>
    <property type="evidence" value="ECO:0007669"/>
    <property type="project" value="UniProtKB-UniRule"/>
</dbReference>
<dbReference type="EMBL" id="MCFG01000276">
    <property type="protein sequence ID" value="ORX76836.1"/>
    <property type="molecule type" value="Genomic_DNA"/>
</dbReference>
<dbReference type="GO" id="GO:0006281">
    <property type="term" value="P:DNA repair"/>
    <property type="evidence" value="ECO:0007669"/>
    <property type="project" value="UniProtKB-UniRule"/>
</dbReference>
<name>A0A1Y1WUD8_9FUNG</name>
<comment type="subcellular location">
    <subcellularLocation>
        <location evidence="1 7">Nucleus</location>
    </subcellularLocation>
</comment>
<dbReference type="Proteomes" id="UP000193944">
    <property type="component" value="Unassembled WGS sequence"/>
</dbReference>
<evidence type="ECO:0000259" key="9">
    <source>
        <dbReference type="Pfam" id="PF15412"/>
    </source>
</evidence>
<evidence type="ECO:0000256" key="4">
    <source>
        <dbReference type="ARBA" id="ARBA00023172"/>
    </source>
</evidence>
<dbReference type="STRING" id="1754192.A0A1Y1WUD8"/>
<evidence type="ECO:0000256" key="6">
    <source>
        <dbReference type="ARBA" id="ARBA00023242"/>
    </source>
</evidence>
<dbReference type="InterPro" id="IPR014854">
    <property type="entry name" value="Nse4_C"/>
</dbReference>
<dbReference type="AlphaFoldDB" id="A0A1Y1WUD8"/>
<dbReference type="GO" id="GO:0061638">
    <property type="term" value="C:CENP-A containing chromatin"/>
    <property type="evidence" value="ECO:0007669"/>
    <property type="project" value="EnsemblFungi"/>
</dbReference>
<dbReference type="Pfam" id="PF15412">
    <property type="entry name" value="Nse4-Nse3_bdg"/>
    <property type="match status" value="1"/>
</dbReference>
<keyword evidence="4 7" id="KW-0233">DNA recombination</keyword>
<gene>
    <name evidence="10" type="ORF">BCR32DRAFT_271035</name>
</gene>
<keyword evidence="3 7" id="KW-0227">DNA damage</keyword>
<dbReference type="Pfam" id="PF08743">
    <property type="entry name" value="Nse4_C"/>
    <property type="match status" value="1"/>
</dbReference>
<dbReference type="GO" id="GO:0005634">
    <property type="term" value="C:nucleus"/>
    <property type="evidence" value="ECO:0007669"/>
    <property type="project" value="UniProtKB-SubCell"/>
</dbReference>
<evidence type="ECO:0000313" key="11">
    <source>
        <dbReference type="Proteomes" id="UP000193944"/>
    </source>
</evidence>
<dbReference type="GO" id="GO:0033553">
    <property type="term" value="C:rDNA heterochromatin"/>
    <property type="evidence" value="ECO:0007669"/>
    <property type="project" value="EnsemblFungi"/>
</dbReference>
<comment type="caution">
    <text evidence="10">The sequence shown here is derived from an EMBL/GenBank/DDBJ whole genome shotgun (WGS) entry which is preliminary data.</text>
</comment>
<dbReference type="PANTHER" id="PTHR16140">
    <property type="entry name" value="NON-STRUCTURAL MAINTENANCE OF CHROMOSOMES ELEMENT 4"/>
    <property type="match status" value="1"/>
</dbReference>
<reference evidence="10 11" key="1">
    <citation type="submission" date="2016-08" db="EMBL/GenBank/DDBJ databases">
        <title>A Parts List for Fungal Cellulosomes Revealed by Comparative Genomics.</title>
        <authorList>
            <consortium name="DOE Joint Genome Institute"/>
            <person name="Haitjema C.H."/>
            <person name="Gilmore S.P."/>
            <person name="Henske J.K."/>
            <person name="Solomon K.V."/>
            <person name="De Groot R."/>
            <person name="Kuo A."/>
            <person name="Mondo S.J."/>
            <person name="Salamov A.A."/>
            <person name="Labutti K."/>
            <person name="Zhao Z."/>
            <person name="Chiniquy J."/>
            <person name="Barry K."/>
            <person name="Brewer H.M."/>
            <person name="Purvine S.O."/>
            <person name="Wright A.T."/>
            <person name="Boxma B."/>
            <person name="Van Alen T."/>
            <person name="Hackstein J.H."/>
            <person name="Baker S.E."/>
            <person name="Grigoriev I.V."/>
            <person name="O'Malley M.A."/>
        </authorList>
    </citation>
    <scope>NUCLEOTIDE SEQUENCE [LARGE SCALE GENOMIC DNA]</scope>
    <source>
        <strain evidence="10 11">S4</strain>
    </source>
</reference>
<evidence type="ECO:0000256" key="7">
    <source>
        <dbReference type="RuleBase" id="RU365071"/>
    </source>
</evidence>
<reference evidence="10 11" key="2">
    <citation type="submission" date="2016-08" db="EMBL/GenBank/DDBJ databases">
        <title>Pervasive Adenine N6-methylation of Active Genes in Fungi.</title>
        <authorList>
            <consortium name="DOE Joint Genome Institute"/>
            <person name="Mondo S.J."/>
            <person name="Dannebaum R.O."/>
            <person name="Kuo R.C."/>
            <person name="Labutti K."/>
            <person name="Haridas S."/>
            <person name="Kuo A."/>
            <person name="Salamov A."/>
            <person name="Ahrendt S.R."/>
            <person name="Lipzen A."/>
            <person name="Sullivan W."/>
            <person name="Andreopoulos W.B."/>
            <person name="Clum A."/>
            <person name="Lindquist E."/>
            <person name="Daum C."/>
            <person name="Ramamoorthy G.K."/>
            <person name="Gryganskyi A."/>
            <person name="Culley D."/>
            <person name="Magnuson J.K."/>
            <person name="James T.Y."/>
            <person name="O'Malley M.A."/>
            <person name="Stajich J.E."/>
            <person name="Spatafora J.W."/>
            <person name="Visel A."/>
            <person name="Grigoriev I.V."/>
        </authorList>
    </citation>
    <scope>NUCLEOTIDE SEQUENCE [LARGE SCALE GENOMIC DNA]</scope>
    <source>
        <strain evidence="10 11">S4</strain>
    </source>
</reference>
<proteinExistence type="inferred from homology"/>
<comment type="similarity">
    <text evidence="2 7">Belongs to the NSE4 family.</text>
</comment>
<comment type="function">
    <text evidence="7">Component of the SMC5-SMC6 complex, that promotes sister chromatid alignment after DNA damage and facilitates double-stranded DNA breaks (DSBs) repair via homologous recombination between sister chromatids.</text>
</comment>
<accession>A0A1Y1WUD8</accession>
<dbReference type="GO" id="GO:0030915">
    <property type="term" value="C:Smc5-Smc6 complex"/>
    <property type="evidence" value="ECO:0007669"/>
    <property type="project" value="UniProtKB-UniRule"/>
</dbReference>
<dbReference type="GO" id="GO:0005721">
    <property type="term" value="C:pericentric heterochromatin"/>
    <property type="evidence" value="ECO:0007669"/>
    <property type="project" value="EnsemblFungi"/>
</dbReference>
<feature type="domain" description="Non-structural maintenance of chromosome element 4 C-terminal" evidence="8">
    <location>
        <begin position="213"/>
        <end position="298"/>
    </location>
</feature>
<dbReference type="PANTHER" id="PTHR16140:SF0">
    <property type="entry name" value="NON-STRUCTURAL MAINTENANCE OF CHROMOSOMES ELEMENT 4"/>
    <property type="match status" value="1"/>
</dbReference>
<sequence length="313" mass="36378">MDERNEDIDIKELNNLYSQTEESNRKVRMKYRSLIEDLKDVSSTDMLIEKIATGNELYKKVNRTQEATLDSQFLLKSAELGAKQAESIKLAGENFDIEDWINKLLTTMGGRQDIDIKQENGETVNLKSLHWEAIGIKAEPFFDVVPKINNMIGPLSTEQKERKTIIRHARENKNSVNLKKPQELRKEDIKEQENETTKNVVQICEILYKVGRIGLFEFIINPESFSQTIENIFYLSFLIHDGKALLDEEDGELILDKADPPDEEDYSHGIKKKQYVLELDYDTWKDIINVYNIKKSMIPTRPKVQTNNAKWYS</sequence>
<evidence type="ECO:0000256" key="3">
    <source>
        <dbReference type="ARBA" id="ARBA00022763"/>
    </source>
</evidence>
<feature type="domain" description="Nse4/EID protein Nse3/MAGE-binding" evidence="9">
    <location>
        <begin position="70"/>
        <end position="118"/>
    </location>
</feature>
<evidence type="ECO:0000256" key="1">
    <source>
        <dbReference type="ARBA" id="ARBA00004123"/>
    </source>
</evidence>
<keyword evidence="6 7" id="KW-0539">Nucleus</keyword>
<evidence type="ECO:0000259" key="8">
    <source>
        <dbReference type="Pfam" id="PF08743"/>
    </source>
</evidence>
<dbReference type="InterPro" id="IPR029225">
    <property type="entry name" value="Nse4_Nse3-bd"/>
</dbReference>
<comment type="subunit">
    <text evidence="7">Component of the SMC5-SMC6 complex.</text>
</comment>
<keyword evidence="5 7" id="KW-0234">DNA repair</keyword>
<evidence type="ECO:0000313" key="10">
    <source>
        <dbReference type="EMBL" id="ORX76836.1"/>
    </source>
</evidence>